<evidence type="ECO:0000313" key="1">
    <source>
        <dbReference type="EMBL" id="OYN81746.1"/>
    </source>
</evidence>
<proteinExistence type="predicted"/>
<accession>A0A255DQW4</accession>
<sequence length="89" mass="9771">MSQKFAVLAGSLERAKALFREFGWEQGHDRAFGRSKWGVDIRGQRFDLLLIDETALPLDGDTFAACRAAVCGGNAYVLRTVQPGDLVGR</sequence>
<organism evidence="1 2">
    <name type="scientific">Mycolicibacterium sphagni</name>
    <dbReference type="NCBI Taxonomy" id="1786"/>
    <lineage>
        <taxon>Bacteria</taxon>
        <taxon>Bacillati</taxon>
        <taxon>Actinomycetota</taxon>
        <taxon>Actinomycetes</taxon>
        <taxon>Mycobacteriales</taxon>
        <taxon>Mycobacteriaceae</taxon>
        <taxon>Mycolicibacterium</taxon>
    </lineage>
</organism>
<gene>
    <name evidence="1" type="ORF">CG716_05170</name>
</gene>
<protein>
    <submittedName>
        <fullName evidence="1">Uncharacterized protein</fullName>
    </submittedName>
</protein>
<dbReference type="AlphaFoldDB" id="A0A255DQW4"/>
<keyword evidence="2" id="KW-1185">Reference proteome</keyword>
<name>A0A255DQW4_9MYCO</name>
<comment type="caution">
    <text evidence="1">The sequence shown here is derived from an EMBL/GenBank/DDBJ whole genome shotgun (WGS) entry which is preliminary data.</text>
</comment>
<evidence type="ECO:0000313" key="2">
    <source>
        <dbReference type="Proteomes" id="UP000216063"/>
    </source>
</evidence>
<dbReference type="EMBL" id="NOZR01000003">
    <property type="protein sequence ID" value="OYN81746.1"/>
    <property type="molecule type" value="Genomic_DNA"/>
</dbReference>
<dbReference type="Proteomes" id="UP000216063">
    <property type="component" value="Unassembled WGS sequence"/>
</dbReference>
<reference evidence="1 2" key="1">
    <citation type="submission" date="2017-07" db="EMBL/GenBank/DDBJ databases">
        <title>The new phylogeny of genus Mycobacterium.</title>
        <authorList>
            <person name="Tortoli E."/>
            <person name="Trovato A."/>
            <person name="Cirillo D.M."/>
        </authorList>
    </citation>
    <scope>NUCLEOTIDE SEQUENCE [LARGE SCALE GENOMIC DNA]</scope>
    <source>
        <strain evidence="1 2">ATCC 33027</strain>
    </source>
</reference>